<dbReference type="Proteomes" id="UP000191285">
    <property type="component" value="Unassembled WGS sequence"/>
</dbReference>
<evidence type="ECO:0000313" key="1">
    <source>
        <dbReference type="EMBL" id="OQE19934.1"/>
    </source>
</evidence>
<gene>
    <name evidence="1" type="ORF">PENSTE_c014G06816</name>
</gene>
<sequence>MNFRLPLRLVNPRLARTSRRVPASSFSANRWIATKSTGDAPFAYTWLTRSPEELTPDDVITSLSSPTVNDTSPLILVTPKFAHWLDPTNEFLPKLFSRLYGKPGPLYTVAAVIDKLPNETAFCATSLQADGPGVEGLSLLVVPELNIQGKIAPPRRIGGSAAQEPDLGISVDAADLTTCQIGLRLAHTIFVNGKESTLLGMRWTWENTANDGGSYILTDSIDLTNCIVKSSSGVADVQSTMTLPLHPVGQRRKVISSMGNILREVSKSTDPNSVAPMPASSELEKELPRYIEDNDIVDQRVSVWALVEKPGITVSCLQDGLLKSVANGGKLHRVMSGGGGWGKKQGLLSLDPEIGFPGTTGQVELNHLDDLFNHNTSNTSELPPRFPDGMVGDDLSMLSQVAAEGDFIQFYASVESTPQQEEPRQNNDLEAVSYCFGVVSDAEQMNSEVMHAPQEGLTTLPNAFGALSEKAITYSRFMPPPIDEGQETKVWTPGPNTKLDIPGCRVTLIPRTDSE</sequence>
<comment type="caution">
    <text evidence="1">The sequence shown here is derived from an EMBL/GenBank/DDBJ whole genome shotgun (WGS) entry which is preliminary data.</text>
</comment>
<evidence type="ECO:0000313" key="2">
    <source>
        <dbReference type="Proteomes" id="UP000191285"/>
    </source>
</evidence>
<dbReference type="AlphaFoldDB" id="A0A1V6T1P1"/>
<dbReference type="STRING" id="303698.A0A1V6T1P1"/>
<dbReference type="EMBL" id="MLKD01000014">
    <property type="protein sequence ID" value="OQE19934.1"/>
    <property type="molecule type" value="Genomic_DNA"/>
</dbReference>
<dbReference type="OrthoDB" id="1744869at2759"/>
<organism evidence="1 2">
    <name type="scientific">Penicillium steckii</name>
    <dbReference type="NCBI Taxonomy" id="303698"/>
    <lineage>
        <taxon>Eukaryota</taxon>
        <taxon>Fungi</taxon>
        <taxon>Dikarya</taxon>
        <taxon>Ascomycota</taxon>
        <taxon>Pezizomycotina</taxon>
        <taxon>Eurotiomycetes</taxon>
        <taxon>Eurotiomycetidae</taxon>
        <taxon>Eurotiales</taxon>
        <taxon>Aspergillaceae</taxon>
        <taxon>Penicillium</taxon>
    </lineage>
</organism>
<name>A0A1V6T1P1_9EURO</name>
<accession>A0A1V6T1P1</accession>
<keyword evidence="2" id="KW-1185">Reference proteome</keyword>
<reference evidence="2" key="1">
    <citation type="journal article" date="2017" name="Nat. Microbiol.">
        <title>Global analysis of biosynthetic gene clusters reveals vast potential of secondary metabolite production in Penicillium species.</title>
        <authorList>
            <person name="Nielsen J.C."/>
            <person name="Grijseels S."/>
            <person name="Prigent S."/>
            <person name="Ji B."/>
            <person name="Dainat J."/>
            <person name="Nielsen K.F."/>
            <person name="Frisvad J.C."/>
            <person name="Workman M."/>
            <person name="Nielsen J."/>
        </authorList>
    </citation>
    <scope>NUCLEOTIDE SEQUENCE [LARGE SCALE GENOMIC DNA]</scope>
    <source>
        <strain evidence="2">IBT 24891</strain>
    </source>
</reference>
<protein>
    <submittedName>
        <fullName evidence="1">Uncharacterized protein</fullName>
    </submittedName>
</protein>
<proteinExistence type="predicted"/>